<sequence>MKRFFTAAIICTGSLLLWNCRPNDDNTTKIVERDKQEVFNENIKEIETFLKTNSVEVLEDGVSFETVASEANNSIWKQTEYPLQSITVKNLPYFTGSQGLQKQNDPVEYKIYYLILNEGGGETPMIHDNIFTSYIGYNLDKSIFDKEQFGFWSAYPAYSIYPEMIAGYRQILEKIKTATYITDNGDGTYTYENPGRVLVFIPSGLGYFSSSPIGSIGAYTPLIFDITSISMKEADHDNDGILNKYEDVNGNGDLWDDDTDGDGKPNFLDLDDDGDGYTTREEITYTTTVDGETVNKLYDFDKIPNCPGGSVKKHLDKNCH</sequence>
<keyword evidence="1" id="KW-0413">Isomerase</keyword>
<dbReference type="RefSeq" id="WP_091526130.1">
    <property type="nucleotide sequence ID" value="NZ_FOVI01000034.1"/>
</dbReference>
<dbReference type="EMBL" id="FOVI01000034">
    <property type="protein sequence ID" value="SFO29717.1"/>
    <property type="molecule type" value="Genomic_DNA"/>
</dbReference>
<evidence type="ECO:0000313" key="1">
    <source>
        <dbReference type="EMBL" id="SFO29717.1"/>
    </source>
</evidence>
<protein>
    <submittedName>
        <fullName evidence="1">FKBP-type peptidyl-prolyl cis-trans isomerase</fullName>
    </submittedName>
</protein>
<reference evidence="2" key="1">
    <citation type="submission" date="2016-10" db="EMBL/GenBank/DDBJ databases">
        <authorList>
            <person name="Varghese N."/>
            <person name="Submissions S."/>
        </authorList>
    </citation>
    <scope>NUCLEOTIDE SEQUENCE [LARGE SCALE GENOMIC DNA]</scope>
    <source>
        <strain evidence="2">DS-12</strain>
    </source>
</reference>
<organism evidence="1 2">
    <name type="scientific">Paenimyroides ummariense</name>
    <dbReference type="NCBI Taxonomy" id="913024"/>
    <lineage>
        <taxon>Bacteria</taxon>
        <taxon>Pseudomonadati</taxon>
        <taxon>Bacteroidota</taxon>
        <taxon>Flavobacteriia</taxon>
        <taxon>Flavobacteriales</taxon>
        <taxon>Flavobacteriaceae</taxon>
        <taxon>Paenimyroides</taxon>
    </lineage>
</organism>
<dbReference type="GO" id="GO:0003755">
    <property type="term" value="F:peptidyl-prolyl cis-trans isomerase activity"/>
    <property type="evidence" value="ECO:0007669"/>
    <property type="project" value="InterPro"/>
</dbReference>
<dbReference type="STRING" id="913024.SAMN05421741_13424"/>
<keyword evidence="2" id="KW-1185">Reference proteome</keyword>
<dbReference type="InterPro" id="IPR046357">
    <property type="entry name" value="PPIase_dom_sf"/>
</dbReference>
<dbReference type="Proteomes" id="UP000199036">
    <property type="component" value="Unassembled WGS sequence"/>
</dbReference>
<dbReference type="SUPFAM" id="SSF54534">
    <property type="entry name" value="FKBP-like"/>
    <property type="match status" value="1"/>
</dbReference>
<proteinExistence type="predicted"/>
<evidence type="ECO:0000313" key="2">
    <source>
        <dbReference type="Proteomes" id="UP000199036"/>
    </source>
</evidence>
<dbReference type="OrthoDB" id="1424215at2"/>
<dbReference type="AlphaFoldDB" id="A0A1I5G136"/>
<dbReference type="Gene3D" id="3.10.50.40">
    <property type="match status" value="1"/>
</dbReference>
<name>A0A1I5G136_9FLAO</name>
<gene>
    <name evidence="1" type="ORF">SAMN05421741_13424</name>
</gene>
<accession>A0A1I5G136</accession>